<comment type="catalytic activity">
    <reaction evidence="1">
        <text>Release of N-terminal glutamate (and to a lesser extent aspartate) from a peptide.</text>
        <dbReference type="EC" id="3.4.11.7"/>
    </reaction>
</comment>
<dbReference type="GeneID" id="100160057"/>
<dbReference type="InterPro" id="IPR050344">
    <property type="entry name" value="Peptidase_M1_aminopeptidases"/>
</dbReference>
<dbReference type="Pfam" id="PF01433">
    <property type="entry name" value="Peptidase_M1"/>
    <property type="match status" value="1"/>
</dbReference>
<dbReference type="GO" id="GO:0005886">
    <property type="term" value="C:plasma membrane"/>
    <property type="evidence" value="ECO:0007669"/>
    <property type="project" value="UniProtKB-SubCell"/>
</dbReference>
<keyword evidence="9 25" id="KW-0645">Protease</keyword>
<comment type="subunit">
    <text evidence="5">Homodimer; disulfide-linked.</text>
</comment>
<evidence type="ECO:0000256" key="14">
    <source>
        <dbReference type="ARBA" id="ARBA00022837"/>
    </source>
</evidence>
<dbReference type="FunFam" id="2.60.40.1730:FF:000001">
    <property type="entry name" value="Leucyl-cystinyl aminopeptidase"/>
    <property type="match status" value="1"/>
</dbReference>
<evidence type="ECO:0000256" key="8">
    <source>
        <dbReference type="ARBA" id="ARBA00022622"/>
    </source>
</evidence>
<name>A0A8R2NTC8_ACYPI</name>
<evidence type="ECO:0000256" key="11">
    <source>
        <dbReference type="ARBA" id="ARBA00022723"/>
    </source>
</evidence>
<keyword evidence="18 25" id="KW-0472">Membrane</keyword>
<dbReference type="GO" id="GO:0098552">
    <property type="term" value="C:side of membrane"/>
    <property type="evidence" value="ECO:0007669"/>
    <property type="project" value="UniProtKB-KW"/>
</dbReference>
<dbReference type="PANTHER" id="PTHR11533">
    <property type="entry name" value="PROTEASE M1 ZINC METALLOPROTEASE"/>
    <property type="match status" value="1"/>
</dbReference>
<feature type="binding site" evidence="23">
    <location>
        <position position="386"/>
    </location>
    <ligand>
        <name>Zn(2+)</name>
        <dbReference type="ChEBI" id="CHEBI:29105"/>
        <note>catalytic</note>
    </ligand>
</feature>
<dbReference type="InterPro" id="IPR027268">
    <property type="entry name" value="Peptidase_M4/M1_CTD_sf"/>
</dbReference>
<dbReference type="Proteomes" id="UP000007819">
    <property type="component" value="Chromosome A2"/>
</dbReference>
<dbReference type="Pfam" id="PF11838">
    <property type="entry name" value="ERAP1_C"/>
    <property type="match status" value="1"/>
</dbReference>
<accession>A0A8R2NTC8</accession>
<evidence type="ECO:0000259" key="26">
    <source>
        <dbReference type="Pfam" id="PF01433"/>
    </source>
</evidence>
<evidence type="ECO:0000256" key="17">
    <source>
        <dbReference type="ARBA" id="ARBA00023049"/>
    </source>
</evidence>
<dbReference type="OrthoDB" id="510539at2759"/>
<dbReference type="OMA" id="CCEMANS"/>
<organism evidence="29 30">
    <name type="scientific">Acyrthosiphon pisum</name>
    <name type="common">Pea aphid</name>
    <dbReference type="NCBI Taxonomy" id="7029"/>
    <lineage>
        <taxon>Eukaryota</taxon>
        <taxon>Metazoa</taxon>
        <taxon>Ecdysozoa</taxon>
        <taxon>Arthropoda</taxon>
        <taxon>Hexapoda</taxon>
        <taxon>Insecta</taxon>
        <taxon>Pterygota</taxon>
        <taxon>Neoptera</taxon>
        <taxon>Paraneoptera</taxon>
        <taxon>Hemiptera</taxon>
        <taxon>Sternorrhyncha</taxon>
        <taxon>Aphidomorpha</taxon>
        <taxon>Aphidoidea</taxon>
        <taxon>Aphididae</taxon>
        <taxon>Macrosiphini</taxon>
        <taxon>Acyrthosiphon</taxon>
    </lineage>
</organism>
<dbReference type="Gene3D" id="1.10.390.10">
    <property type="entry name" value="Neutral Protease Domain 2"/>
    <property type="match status" value="1"/>
</dbReference>
<dbReference type="EnsemblMetazoa" id="XM_029489545.1">
    <property type="protein sequence ID" value="XP_029345405.1"/>
    <property type="gene ID" value="LOC100160057"/>
</dbReference>
<evidence type="ECO:0000256" key="20">
    <source>
        <dbReference type="ARBA" id="ARBA00023180"/>
    </source>
</evidence>
<dbReference type="RefSeq" id="XP_029345405.1">
    <property type="nucleotide sequence ID" value="XM_029489545.1"/>
</dbReference>
<keyword evidence="19" id="KW-1015">Disulfide bond</keyword>
<dbReference type="EC" id="3.4.11.-" evidence="25"/>
<evidence type="ECO:0000256" key="4">
    <source>
        <dbReference type="ARBA" id="ARBA00010136"/>
    </source>
</evidence>
<keyword evidence="6 25" id="KW-0031">Aminopeptidase</keyword>
<dbReference type="GO" id="GO:0004230">
    <property type="term" value="F:glutamyl aminopeptidase activity"/>
    <property type="evidence" value="ECO:0007669"/>
    <property type="project" value="UniProtKB-EC"/>
</dbReference>
<evidence type="ECO:0000256" key="1">
    <source>
        <dbReference type="ARBA" id="ARBA00001703"/>
    </source>
</evidence>
<sequence>MTSVLKWVFVLVFAAVISVTLLTVINNHKRELKWIPEDEKLTEITSASLLMTNSSIIAKLWKTTHRLSPNVRPQQYFIHLYPNLERGSFIGSVNITIILDTAQSYIKLHSKGLNIKETKLNSSPVSALPLLGHECLVVVPNAELSAGEHKLQISFEGSLLDKVAGFYRNSYNDTKSHEQHYIASSKFEPTYARLAFPCFDEPQLKSKFKISLTRPSGNNYIALSNMNQESEEINVPTNGLTTVHFANTVPMSTYLVCFIVGDYQSLEPVKADQGFPLTVYAKSGQTENMKYAQHLGLKTINYYVNYFGIQYPLPKLDLIPIQGFTAGAMENWGLVTFQETSVLYDESKSSIDDQEGIAHTVTHELAHMWFGNLVTMKWWNDIWLNEGFASYMKCKAMQVVHPDWDVDTSFPLHNLQPAQYLDSKLSSHAIVRNVSNPYQITEIFDGIAYSKGATVLRMLESLLGDQVFRIGVNAYLKRFAFNNAETDDLWTEIQTATNNTANVKKVMDTWTRQAGFPLVSAIRNGTKLTLKQQRFLSNPNTNSSNSSSPYNFKWEIPITYTTSNNNTVHKFWLSKDEETITIDIPDAEWIKLNHRQVGYYIINYSERDWCLLSNLLEKNVDALSAADRSNLIHDAFSLAKANYLPYDIALNMTKYLPMEHHYVPWEVAATNLQTLSEHLYQRPAHKNLEKYVQHLLGSIKEDIWNDSSNKNFIQRKFRAVILKLGCTYGLPSYQKEVYELFKRFLNDKIKPHPDISDTIYYYGMSMGNESEWNILWDIFLNEQDPQEKEKLRDALTASKETSILTRLLQLARNENHVSSQEYLRIILLINRHPFGTQFVWDFLRENWQNLADRFSLSDGQLGSLIPSVCSHFNTQERISEMNKFLNWYPEAVARKNGRQTAIGVVSNNIKWLKKHEAGINNWLINSI</sequence>
<evidence type="ECO:0000256" key="21">
    <source>
        <dbReference type="ARBA" id="ARBA00023288"/>
    </source>
</evidence>
<keyword evidence="16 25" id="KW-1133">Transmembrane helix</keyword>
<dbReference type="EnsemblMetazoa" id="XM_029489542.1">
    <property type="protein sequence ID" value="XP_029345402.1"/>
    <property type="gene ID" value="LOC100160057"/>
</dbReference>
<dbReference type="InterPro" id="IPR001930">
    <property type="entry name" value="Peptidase_M1"/>
</dbReference>
<dbReference type="GO" id="GO:0006508">
    <property type="term" value="P:proteolysis"/>
    <property type="evidence" value="ECO:0007669"/>
    <property type="project" value="UniProtKB-KW"/>
</dbReference>
<evidence type="ECO:0000256" key="10">
    <source>
        <dbReference type="ARBA" id="ARBA00022692"/>
    </source>
</evidence>
<evidence type="ECO:0000256" key="7">
    <source>
        <dbReference type="ARBA" id="ARBA00022475"/>
    </source>
</evidence>
<dbReference type="InterPro" id="IPR042097">
    <property type="entry name" value="Aminopeptidase_N-like_N_sf"/>
</dbReference>
<dbReference type="Gene3D" id="1.25.50.20">
    <property type="match status" value="1"/>
</dbReference>
<evidence type="ECO:0000313" key="29">
    <source>
        <dbReference type="EnsemblMetazoa" id="XP_029345404.1"/>
    </source>
</evidence>
<dbReference type="GO" id="GO:0005615">
    <property type="term" value="C:extracellular space"/>
    <property type="evidence" value="ECO:0007669"/>
    <property type="project" value="TreeGrafter"/>
</dbReference>
<keyword evidence="17 25" id="KW-0482">Metalloprotease</keyword>
<feature type="binding site" evidence="23">
    <location>
        <position position="367"/>
    </location>
    <ligand>
        <name>Zn(2+)</name>
        <dbReference type="ChEBI" id="CHEBI:29105"/>
        <note>catalytic</note>
    </ligand>
</feature>
<evidence type="ECO:0000256" key="16">
    <source>
        <dbReference type="ARBA" id="ARBA00022989"/>
    </source>
</evidence>
<dbReference type="GO" id="GO:0043171">
    <property type="term" value="P:peptide catabolic process"/>
    <property type="evidence" value="ECO:0007669"/>
    <property type="project" value="TreeGrafter"/>
</dbReference>
<keyword evidence="14" id="KW-0106">Calcium</keyword>
<dbReference type="RefSeq" id="XP_029345404.1">
    <property type="nucleotide sequence ID" value="XM_029489544.1"/>
</dbReference>
<dbReference type="Pfam" id="PF17900">
    <property type="entry name" value="Peptidase_M1_N"/>
    <property type="match status" value="1"/>
</dbReference>
<proteinExistence type="inferred from homology"/>
<evidence type="ECO:0000256" key="9">
    <source>
        <dbReference type="ARBA" id="ARBA00022670"/>
    </source>
</evidence>
<evidence type="ECO:0000259" key="27">
    <source>
        <dbReference type="Pfam" id="PF11838"/>
    </source>
</evidence>
<evidence type="ECO:0000256" key="24">
    <source>
        <dbReference type="PIRSR" id="PIRSR634016-4"/>
    </source>
</evidence>
<feature type="binding site" evidence="23">
    <location>
        <position position="363"/>
    </location>
    <ligand>
        <name>Zn(2+)</name>
        <dbReference type="ChEBI" id="CHEBI:29105"/>
        <note>catalytic</note>
    </ligand>
</feature>
<feature type="transmembrane region" description="Helical" evidence="25">
    <location>
        <begin position="7"/>
        <end position="25"/>
    </location>
</feature>
<keyword evidence="7" id="KW-1003">Cell membrane</keyword>
<comment type="cofactor">
    <cofactor evidence="23 25">
        <name>Zn(2+)</name>
        <dbReference type="ChEBI" id="CHEBI:29105"/>
    </cofactor>
    <text evidence="23 25">Binds 1 zinc ion per subunit.</text>
</comment>
<dbReference type="Gene3D" id="2.60.40.1910">
    <property type="match status" value="1"/>
</dbReference>
<dbReference type="SUPFAM" id="SSF63737">
    <property type="entry name" value="Leukotriene A4 hydrolase N-terminal domain"/>
    <property type="match status" value="1"/>
</dbReference>
<evidence type="ECO:0000256" key="18">
    <source>
        <dbReference type="ARBA" id="ARBA00023136"/>
    </source>
</evidence>
<dbReference type="PANTHER" id="PTHR11533:SF276">
    <property type="entry name" value="GLUTAMYL AMINOPEPTIDASE"/>
    <property type="match status" value="1"/>
</dbReference>
<dbReference type="SUPFAM" id="SSF55486">
    <property type="entry name" value="Metalloproteases ('zincins'), catalytic domain"/>
    <property type="match status" value="1"/>
</dbReference>
<protein>
    <recommendedName>
        <fullName evidence="25">Aminopeptidase</fullName>
        <ecNumber evidence="25">3.4.11.-</ecNumber>
    </recommendedName>
</protein>
<dbReference type="FunFam" id="1.10.390.10:FF:000016">
    <property type="entry name" value="Glutamyl aminopeptidase"/>
    <property type="match status" value="1"/>
</dbReference>
<dbReference type="KEGG" id="api:100160057"/>
<comment type="subcellular location">
    <subcellularLocation>
        <location evidence="3">Cell membrane</location>
        <topology evidence="3">Lipid-anchor</topology>
        <topology evidence="3">GPI-anchor</topology>
    </subcellularLocation>
    <subcellularLocation>
        <location evidence="2">Cell membrane</location>
        <topology evidence="2">Single-pass type II membrane protein</topology>
    </subcellularLocation>
</comment>
<evidence type="ECO:0000256" key="25">
    <source>
        <dbReference type="RuleBase" id="RU364040"/>
    </source>
</evidence>
<keyword evidence="8" id="KW-0336">GPI-anchor</keyword>
<dbReference type="AlphaFoldDB" id="A0A8R2NTC8"/>
<comment type="similarity">
    <text evidence="4 25">Belongs to the peptidase M1 family.</text>
</comment>
<feature type="active site" description="Proton acceptor" evidence="22">
    <location>
        <position position="364"/>
    </location>
</feature>
<feature type="domain" description="Aminopeptidase N-like N-terminal" evidence="28">
    <location>
        <begin position="73"/>
        <end position="255"/>
    </location>
</feature>
<keyword evidence="11 23" id="KW-0479">Metal-binding</keyword>
<evidence type="ECO:0000256" key="5">
    <source>
        <dbReference type="ARBA" id="ARBA00011748"/>
    </source>
</evidence>
<keyword evidence="15" id="KW-0735">Signal-anchor</keyword>
<feature type="domain" description="ERAP1-like C-terminal" evidence="27">
    <location>
        <begin position="589"/>
        <end position="888"/>
    </location>
</feature>
<dbReference type="InterPro" id="IPR024571">
    <property type="entry name" value="ERAP1-like_C_dom"/>
</dbReference>
<dbReference type="RefSeq" id="XP_029345402.1">
    <property type="nucleotide sequence ID" value="XM_029489542.1"/>
</dbReference>
<dbReference type="FunFam" id="2.60.40.1910:FF:000003">
    <property type="entry name" value="Aminopeptidase"/>
    <property type="match status" value="1"/>
</dbReference>
<evidence type="ECO:0000256" key="23">
    <source>
        <dbReference type="PIRSR" id="PIRSR634016-3"/>
    </source>
</evidence>
<dbReference type="Gene3D" id="2.60.40.1730">
    <property type="entry name" value="tricorn interacting facor f3 domain"/>
    <property type="match status" value="1"/>
</dbReference>
<dbReference type="FunFam" id="1.25.50.20:FF:000001">
    <property type="entry name" value="Aminopeptidase"/>
    <property type="match status" value="1"/>
</dbReference>
<reference evidence="29" key="2">
    <citation type="submission" date="2022-06" db="UniProtKB">
        <authorList>
            <consortium name="EnsemblMetazoa"/>
        </authorList>
    </citation>
    <scope>IDENTIFICATION</scope>
</reference>
<dbReference type="PRINTS" id="PR00756">
    <property type="entry name" value="ALADIPTASE"/>
</dbReference>
<dbReference type="CDD" id="cd09601">
    <property type="entry name" value="M1_APN-Q_like"/>
    <property type="match status" value="1"/>
</dbReference>
<dbReference type="GO" id="GO:0005737">
    <property type="term" value="C:cytoplasm"/>
    <property type="evidence" value="ECO:0007669"/>
    <property type="project" value="TreeGrafter"/>
</dbReference>
<evidence type="ECO:0000256" key="3">
    <source>
        <dbReference type="ARBA" id="ARBA00004609"/>
    </source>
</evidence>
<evidence type="ECO:0000256" key="13">
    <source>
        <dbReference type="ARBA" id="ARBA00022833"/>
    </source>
</evidence>
<evidence type="ECO:0000256" key="19">
    <source>
        <dbReference type="ARBA" id="ARBA00023157"/>
    </source>
</evidence>
<keyword evidence="10 25" id="KW-0812">Transmembrane</keyword>
<keyword evidence="21" id="KW-0449">Lipoprotein</keyword>
<dbReference type="GO" id="GO:0008270">
    <property type="term" value="F:zinc ion binding"/>
    <property type="evidence" value="ECO:0007669"/>
    <property type="project" value="UniProtKB-UniRule"/>
</dbReference>
<keyword evidence="12 25" id="KW-0378">Hydrolase</keyword>
<keyword evidence="30" id="KW-1185">Reference proteome</keyword>
<evidence type="ECO:0000256" key="15">
    <source>
        <dbReference type="ARBA" id="ARBA00022968"/>
    </source>
</evidence>
<evidence type="ECO:0000313" key="30">
    <source>
        <dbReference type="Proteomes" id="UP000007819"/>
    </source>
</evidence>
<dbReference type="GO" id="GO:0042277">
    <property type="term" value="F:peptide binding"/>
    <property type="evidence" value="ECO:0007669"/>
    <property type="project" value="TreeGrafter"/>
</dbReference>
<dbReference type="InterPro" id="IPR045357">
    <property type="entry name" value="Aminopeptidase_N-like_N"/>
</dbReference>
<evidence type="ECO:0000256" key="22">
    <source>
        <dbReference type="PIRSR" id="PIRSR634016-1"/>
    </source>
</evidence>
<dbReference type="RefSeq" id="XP_029345403.1">
    <property type="nucleotide sequence ID" value="XM_029489543.1"/>
</dbReference>
<evidence type="ECO:0000256" key="2">
    <source>
        <dbReference type="ARBA" id="ARBA00004401"/>
    </source>
</evidence>
<reference evidence="30" key="1">
    <citation type="submission" date="2010-06" db="EMBL/GenBank/DDBJ databases">
        <authorList>
            <person name="Jiang H."/>
            <person name="Abraham K."/>
            <person name="Ali S."/>
            <person name="Alsbrooks S.L."/>
            <person name="Anim B.N."/>
            <person name="Anosike U.S."/>
            <person name="Attaway T."/>
            <person name="Bandaranaike D.P."/>
            <person name="Battles P.K."/>
            <person name="Bell S.N."/>
            <person name="Bell A.V."/>
            <person name="Beltran B."/>
            <person name="Bickham C."/>
            <person name="Bustamante Y."/>
            <person name="Caleb T."/>
            <person name="Canada A."/>
            <person name="Cardenas V."/>
            <person name="Carter K."/>
            <person name="Chacko J."/>
            <person name="Chandrabose M.N."/>
            <person name="Chavez D."/>
            <person name="Chavez A."/>
            <person name="Chen L."/>
            <person name="Chu H.-S."/>
            <person name="Claassen K.J."/>
            <person name="Cockrell R."/>
            <person name="Collins M."/>
            <person name="Cooper J.A."/>
            <person name="Cree A."/>
            <person name="Curry S.M."/>
            <person name="Da Y."/>
            <person name="Dao M.D."/>
            <person name="Das B."/>
            <person name="Davila M.-L."/>
            <person name="Davy-Carroll L."/>
            <person name="Denson S."/>
            <person name="Dinh H."/>
            <person name="Ebong V.E."/>
            <person name="Edwards J.R."/>
            <person name="Egan A."/>
            <person name="El-Daye J."/>
            <person name="Escobedo L."/>
            <person name="Fernandez S."/>
            <person name="Fernando P.R."/>
            <person name="Flagg N."/>
            <person name="Forbes L.D."/>
            <person name="Fowler R.G."/>
            <person name="Fu Q."/>
            <person name="Gabisi R.A."/>
            <person name="Ganer J."/>
            <person name="Garbino Pronczuk A."/>
            <person name="Garcia R.M."/>
            <person name="Garner T."/>
            <person name="Garrett T.E."/>
            <person name="Gonzalez D.A."/>
            <person name="Hamid H."/>
            <person name="Hawkins E.S."/>
            <person name="Hirani K."/>
            <person name="Hogues M.E."/>
            <person name="Hollins B."/>
            <person name="Hsiao C.-H."/>
            <person name="Jabil R."/>
            <person name="James M.L."/>
            <person name="Jhangiani S.N."/>
            <person name="Johnson B."/>
            <person name="Johnson Q."/>
            <person name="Joshi V."/>
            <person name="Kalu J.B."/>
            <person name="Kam C."/>
            <person name="Kashfia A."/>
            <person name="Keebler J."/>
            <person name="Kisamo H."/>
            <person name="Kovar C.L."/>
            <person name="Lago L.A."/>
            <person name="Lai C.-Y."/>
            <person name="Laidlaw J."/>
            <person name="Lara F."/>
            <person name="Le T.-K."/>
            <person name="Lee S.L."/>
            <person name="Legall F.H."/>
            <person name="Lemon S.J."/>
            <person name="Lewis L.R."/>
            <person name="Li B."/>
            <person name="Liu Y."/>
            <person name="Liu Y.-S."/>
            <person name="Lopez J."/>
            <person name="Lozado R.J."/>
            <person name="Lu J."/>
            <person name="Madu R.C."/>
            <person name="Maheshwari M."/>
            <person name="Maheshwari R."/>
            <person name="Malloy K."/>
            <person name="Martinez E."/>
            <person name="Mathew T."/>
            <person name="Mercado I.C."/>
            <person name="Mercado C."/>
            <person name="Meyer B."/>
            <person name="Montgomery K."/>
            <person name="Morgan M.B."/>
            <person name="Munidasa M."/>
            <person name="Nazareth L.V."/>
            <person name="Nelson J."/>
            <person name="Ng B.M."/>
            <person name="Nguyen N.B."/>
            <person name="Nguyen P.Q."/>
            <person name="Nguyen T."/>
            <person name="Obregon M."/>
            <person name="Okwuonu G.O."/>
            <person name="Onwere C.G."/>
            <person name="Orozco G."/>
            <person name="Parra A."/>
            <person name="Patel S."/>
            <person name="Patil S."/>
            <person name="Perez A."/>
            <person name="Perez Y."/>
            <person name="Pham C."/>
            <person name="Primus E.L."/>
            <person name="Pu L.-L."/>
            <person name="Puazo M."/>
            <person name="Qin X."/>
            <person name="Quiroz J.B."/>
            <person name="Reese J."/>
            <person name="Richards S."/>
            <person name="Rives C.M."/>
            <person name="Robberts R."/>
            <person name="Ruiz S.J."/>
            <person name="Ruiz M.J."/>
            <person name="Santibanez J."/>
            <person name="Schneider B.W."/>
            <person name="Sisson I."/>
            <person name="Smith M."/>
            <person name="Sodergren E."/>
            <person name="Song X.-Z."/>
            <person name="Song B.B."/>
            <person name="Summersgill H."/>
            <person name="Thelus R."/>
            <person name="Thornton R.D."/>
            <person name="Trejos Z.Y."/>
            <person name="Usmani K."/>
            <person name="Vattathil S."/>
            <person name="Villasana D."/>
            <person name="Walker D.L."/>
            <person name="Wang S."/>
            <person name="Wang K."/>
            <person name="White C.S."/>
            <person name="Williams A.C."/>
            <person name="Williamson J."/>
            <person name="Wilson K."/>
            <person name="Woghiren I.O."/>
            <person name="Woodworth J.R."/>
            <person name="Worley K.C."/>
            <person name="Wright R.A."/>
            <person name="Wu W."/>
            <person name="Young L."/>
            <person name="Zhang L."/>
            <person name="Zhang J."/>
            <person name="Zhu Y."/>
            <person name="Muzny D.M."/>
            <person name="Weinstock G."/>
            <person name="Gibbs R.A."/>
        </authorList>
    </citation>
    <scope>NUCLEOTIDE SEQUENCE [LARGE SCALE GENOMIC DNA]</scope>
    <source>
        <strain evidence="30">LSR1</strain>
    </source>
</reference>
<keyword evidence="20" id="KW-0325">Glycoprotein</keyword>
<evidence type="ECO:0000256" key="12">
    <source>
        <dbReference type="ARBA" id="ARBA00022801"/>
    </source>
</evidence>
<feature type="domain" description="Peptidase M1 membrane alanine aminopeptidase" evidence="26">
    <location>
        <begin position="292"/>
        <end position="510"/>
    </location>
</feature>
<evidence type="ECO:0000259" key="28">
    <source>
        <dbReference type="Pfam" id="PF17900"/>
    </source>
</evidence>
<feature type="site" description="Transition state stabilizer" evidence="24">
    <location>
        <position position="449"/>
    </location>
</feature>
<dbReference type="EnsemblMetazoa" id="XM_029489544.1">
    <property type="protein sequence ID" value="XP_029345404.1"/>
    <property type="gene ID" value="LOC100160057"/>
</dbReference>
<keyword evidence="13 23" id="KW-0862">Zinc</keyword>
<dbReference type="InterPro" id="IPR014782">
    <property type="entry name" value="Peptidase_M1_dom"/>
</dbReference>
<dbReference type="GO" id="GO:0070006">
    <property type="term" value="F:metalloaminopeptidase activity"/>
    <property type="evidence" value="ECO:0007669"/>
    <property type="project" value="TreeGrafter"/>
</dbReference>
<dbReference type="EnsemblMetazoa" id="XM_029489543.1">
    <property type="protein sequence ID" value="XP_029345403.1"/>
    <property type="gene ID" value="LOC100160057"/>
</dbReference>
<evidence type="ECO:0000256" key="6">
    <source>
        <dbReference type="ARBA" id="ARBA00022438"/>
    </source>
</evidence>
<dbReference type="InterPro" id="IPR034016">
    <property type="entry name" value="M1_APN-typ"/>
</dbReference>